<reference evidence="4" key="1">
    <citation type="submission" date="2017-06" db="EMBL/GenBank/DDBJ databases">
        <authorList>
            <person name="Varghese N."/>
            <person name="Submissions S."/>
        </authorList>
    </citation>
    <scope>NUCLEOTIDE SEQUENCE [LARGE SCALE GENOMIC DNA]</scope>
    <source>
        <strain evidence="4">NKM1</strain>
    </source>
</reference>
<dbReference type="Pfam" id="PF02469">
    <property type="entry name" value="Fasciclin"/>
    <property type="match status" value="1"/>
</dbReference>
<dbReference type="GO" id="GO:0031012">
    <property type="term" value="C:extracellular matrix"/>
    <property type="evidence" value="ECO:0007669"/>
    <property type="project" value="TreeGrafter"/>
</dbReference>
<dbReference type="GO" id="GO:0005615">
    <property type="term" value="C:extracellular space"/>
    <property type="evidence" value="ECO:0007669"/>
    <property type="project" value="TreeGrafter"/>
</dbReference>
<organism evidence="3 4">
    <name type="scientific">Pontibacter ummariensis</name>
    <dbReference type="NCBI Taxonomy" id="1610492"/>
    <lineage>
        <taxon>Bacteria</taxon>
        <taxon>Pseudomonadati</taxon>
        <taxon>Bacteroidota</taxon>
        <taxon>Cytophagia</taxon>
        <taxon>Cytophagales</taxon>
        <taxon>Hymenobacteraceae</taxon>
        <taxon>Pontibacter</taxon>
    </lineage>
</organism>
<sequence length="215" mass="24112">MRKRTIIPMIATAAMLFGCAGTDENVYSETERMGGVVVRQEAQTELADFEAKDDAETYVSIYDNMENTEQYDVLTLIKMNPNLSTFAQLLDQANVEADLLIVEPTTILAPTNEAFENMDREQFDYLMDPQNRVALMKVVKAHILPSEVEKYQFNTTQRLETTEGEYVDVNVNPDLDIVSVGGATIVWPNVKASNGLIHVVDDVIVPESAQVWDDE</sequence>
<dbReference type="GO" id="GO:0007155">
    <property type="term" value="P:cell adhesion"/>
    <property type="evidence" value="ECO:0007669"/>
    <property type="project" value="TreeGrafter"/>
</dbReference>
<dbReference type="InterPro" id="IPR036378">
    <property type="entry name" value="FAS1_dom_sf"/>
</dbReference>
<dbReference type="EMBL" id="FZOQ01000010">
    <property type="protein sequence ID" value="SNS64864.1"/>
    <property type="molecule type" value="Genomic_DNA"/>
</dbReference>
<keyword evidence="4" id="KW-1185">Reference proteome</keyword>
<dbReference type="InterPro" id="IPR050904">
    <property type="entry name" value="Adhesion/Biosynth-related"/>
</dbReference>
<dbReference type="SUPFAM" id="SSF82153">
    <property type="entry name" value="FAS1 domain"/>
    <property type="match status" value="1"/>
</dbReference>
<dbReference type="PROSITE" id="PS51257">
    <property type="entry name" value="PROKAR_LIPOPROTEIN"/>
    <property type="match status" value="1"/>
</dbReference>
<feature type="signal peptide" evidence="1">
    <location>
        <begin position="1"/>
        <end position="20"/>
    </location>
</feature>
<name>A0A239GA02_9BACT</name>
<dbReference type="GO" id="GO:0050839">
    <property type="term" value="F:cell adhesion molecule binding"/>
    <property type="evidence" value="ECO:0007669"/>
    <property type="project" value="TreeGrafter"/>
</dbReference>
<accession>A0A239GA02</accession>
<dbReference type="PROSITE" id="PS50213">
    <property type="entry name" value="FAS1"/>
    <property type="match status" value="1"/>
</dbReference>
<dbReference type="PANTHER" id="PTHR10900:SF77">
    <property type="entry name" value="FI19380P1"/>
    <property type="match status" value="1"/>
</dbReference>
<dbReference type="InterPro" id="IPR000782">
    <property type="entry name" value="FAS1_domain"/>
</dbReference>
<evidence type="ECO:0000259" key="2">
    <source>
        <dbReference type="PROSITE" id="PS50213"/>
    </source>
</evidence>
<gene>
    <name evidence="3" type="ORF">SAMN06296052_11092</name>
</gene>
<dbReference type="FunFam" id="2.30.180.10:FF:000032">
    <property type="entry name" value="Fasciclin domain-containing protein, putative"/>
    <property type="match status" value="1"/>
</dbReference>
<evidence type="ECO:0000256" key="1">
    <source>
        <dbReference type="SAM" id="SignalP"/>
    </source>
</evidence>
<feature type="chain" id="PRO_5013280579" evidence="1">
    <location>
        <begin position="21"/>
        <end position="215"/>
    </location>
</feature>
<dbReference type="SMART" id="SM00554">
    <property type="entry name" value="FAS1"/>
    <property type="match status" value="1"/>
</dbReference>
<dbReference type="Gene3D" id="2.30.180.10">
    <property type="entry name" value="FAS1 domain"/>
    <property type="match status" value="1"/>
</dbReference>
<dbReference type="Proteomes" id="UP000198432">
    <property type="component" value="Unassembled WGS sequence"/>
</dbReference>
<dbReference type="AlphaFoldDB" id="A0A239GA02"/>
<dbReference type="GO" id="GO:0030198">
    <property type="term" value="P:extracellular matrix organization"/>
    <property type="evidence" value="ECO:0007669"/>
    <property type="project" value="TreeGrafter"/>
</dbReference>
<proteinExistence type="predicted"/>
<evidence type="ECO:0000313" key="4">
    <source>
        <dbReference type="Proteomes" id="UP000198432"/>
    </source>
</evidence>
<keyword evidence="1" id="KW-0732">Signal</keyword>
<protein>
    <submittedName>
        <fullName evidence="3">Uncaracterized surface protein containing fasciclin (FAS1) repeats</fullName>
    </submittedName>
</protein>
<feature type="domain" description="FAS1" evidence="2">
    <location>
        <begin position="70"/>
        <end position="204"/>
    </location>
</feature>
<evidence type="ECO:0000313" key="3">
    <source>
        <dbReference type="EMBL" id="SNS64864.1"/>
    </source>
</evidence>
<dbReference type="PANTHER" id="PTHR10900">
    <property type="entry name" value="PERIOSTIN-RELATED"/>
    <property type="match status" value="1"/>
</dbReference>
<dbReference type="OrthoDB" id="1119934at2"/>